<evidence type="ECO:0000313" key="3">
    <source>
        <dbReference type="Proteomes" id="UP000887566"/>
    </source>
</evidence>
<dbReference type="InterPro" id="IPR000477">
    <property type="entry name" value="RT_dom"/>
</dbReference>
<keyword evidence="3" id="KW-1185">Reference proteome</keyword>
<proteinExistence type="predicted"/>
<feature type="region of interest" description="Disordered" evidence="1">
    <location>
        <begin position="207"/>
        <end position="255"/>
    </location>
</feature>
<evidence type="ECO:0000259" key="2">
    <source>
        <dbReference type="PROSITE" id="PS50878"/>
    </source>
</evidence>
<dbReference type="AlphaFoldDB" id="A0A914X2I6"/>
<evidence type="ECO:0000313" key="4">
    <source>
        <dbReference type="WBParaSite" id="PSAMB.scaffold6205size9967.g28146.t1"/>
    </source>
</evidence>
<organism evidence="3 4">
    <name type="scientific">Plectus sambesii</name>
    <dbReference type="NCBI Taxonomy" id="2011161"/>
    <lineage>
        <taxon>Eukaryota</taxon>
        <taxon>Metazoa</taxon>
        <taxon>Ecdysozoa</taxon>
        <taxon>Nematoda</taxon>
        <taxon>Chromadorea</taxon>
        <taxon>Plectida</taxon>
        <taxon>Plectina</taxon>
        <taxon>Plectoidea</taxon>
        <taxon>Plectidae</taxon>
        <taxon>Plectus</taxon>
    </lineage>
</organism>
<name>A0A914X2I6_9BILA</name>
<dbReference type="Pfam" id="PF00078">
    <property type="entry name" value="RVT_1"/>
    <property type="match status" value="1"/>
</dbReference>
<dbReference type="PROSITE" id="PS50878">
    <property type="entry name" value="RT_POL"/>
    <property type="match status" value="1"/>
</dbReference>
<accession>A0A914X2I6</accession>
<dbReference type="SUPFAM" id="SSF56672">
    <property type="entry name" value="DNA/RNA polymerases"/>
    <property type="match status" value="1"/>
</dbReference>
<feature type="domain" description="Reverse transcriptase" evidence="2">
    <location>
        <begin position="374"/>
        <end position="630"/>
    </location>
</feature>
<reference evidence="4" key="1">
    <citation type="submission" date="2022-11" db="UniProtKB">
        <authorList>
            <consortium name="WormBaseParasite"/>
        </authorList>
    </citation>
    <scope>IDENTIFICATION</scope>
</reference>
<feature type="compositionally biased region" description="Polar residues" evidence="1">
    <location>
        <begin position="232"/>
        <end position="245"/>
    </location>
</feature>
<dbReference type="Proteomes" id="UP000887566">
    <property type="component" value="Unplaced"/>
</dbReference>
<dbReference type="InterPro" id="IPR043502">
    <property type="entry name" value="DNA/RNA_pol_sf"/>
</dbReference>
<dbReference type="CDD" id="cd01650">
    <property type="entry name" value="RT_nLTR_like"/>
    <property type="match status" value="1"/>
</dbReference>
<dbReference type="WBParaSite" id="PSAMB.scaffold6205size9967.g28146.t1">
    <property type="protein sequence ID" value="PSAMB.scaffold6205size9967.g28146.t1"/>
    <property type="gene ID" value="PSAMB.scaffold6205size9967.g28146"/>
</dbReference>
<sequence length="1110" mass="122927">MSLSYCTLTVPLAPPHGCALCMPVPRKYSDHNGLAKHLKQHHPGHTLNFACCKCGLTFADLKKAKAHIKANTVCAAAADICATVETGPASPLRRIPFGPRRRGRAADIIDTVHDDVVDAVDVNDDVECVPMLPQSPPGPSRAVDCHPWPSTSSDCQHSLPALATQVEVELIAVSAGQSRWVMSFASVSTVEDFEAKLNEFIAEKSETADTVRSASAQQSQRTTLAPSAPRPSVQTDIPTAAASNRQRGRSVPEYDAASASKIQKLYRLNRAKAFRAITAQSSPFCSIDKARLCQHFSQVSGTVGDTEAALPEEVPLFPPVQGDNDPLSGPLTTTEVWAKLRKCPNTAPGPDGIRYNTWRRKDLGGHMLTAIFNAAHRLKYVPRQWLKSTTILLHKKGDRDDVTNWRPIALSNTIGKIYSSVMAARLTQWMIANNRISPAQKGFMPYEGCLEHNFVLQTCIQDARRSGRPGTVAWLDLKNAFGSVPHSTILRCMQWTGLSADSIEVVQRLYDGCVTNVRTMDGLTDDIPILSGVKQGCPLSPIVFNIAIEPIIRAVQRLQRGYLLHGVKHDVLAYADDLVLISGSVAGLQRMLDTTSRVATWAGLTFNPLKCASLHVDGKKRRAPRTRFSIQHGTMLALGIDDFYEHLGVPTGFTTHQSALEMLKRMKEEVRQVDGSLLAPWQKFDAVNTFVLPRLSFHLKCGSVPKTPLNELDKQVKAVGKKWLCLPQRASAEILYMSYKSGGQNLLPTGLLADISQLVHAMRLFTSKDASIQQLALSTLVAVVRKRVRREVRAGDVSAYLNGSMEGDLRLETTDVSSMWTRLRSATRRLRTKLAVEWRDSGAGVELVLDNVTLVRSQAESRLRSAVRERYLRHLIAKPDQGKVIEVTAATSASNHFMRTGSFTRFAEWRFIHRARLGVVPLNGCRRFGSGDTRCRRCGASNETLPHVLNHCRPHFSTMVRRHDAILDRLEKALHKSPATVVRRNMQVPGCDGSLRPDLVVTNEVDMTATIVDVTVPFENRREAFVAARAEKKRKYAEIARHYQALGYKTFLDAFVVGTLGGYDSANAAVLVRLGISRYYAVLMKRLMVTDTVRWSRDIYTEHVTGHRQY</sequence>
<protein>
    <submittedName>
        <fullName evidence="4">Reverse transcriptase domain-containing protein</fullName>
    </submittedName>
</protein>
<evidence type="ECO:0000256" key="1">
    <source>
        <dbReference type="SAM" id="MobiDB-lite"/>
    </source>
</evidence>
<feature type="compositionally biased region" description="Polar residues" evidence="1">
    <location>
        <begin position="210"/>
        <end position="225"/>
    </location>
</feature>
<dbReference type="PANTHER" id="PTHR19446">
    <property type="entry name" value="REVERSE TRANSCRIPTASES"/>
    <property type="match status" value="1"/>
</dbReference>